<accession>A0ABX7RD32</accession>
<organism evidence="1 2">
    <name type="scientific">Lysobacter arenosi</name>
    <dbReference type="NCBI Taxonomy" id="2795387"/>
    <lineage>
        <taxon>Bacteria</taxon>
        <taxon>Pseudomonadati</taxon>
        <taxon>Pseudomonadota</taxon>
        <taxon>Gammaproteobacteria</taxon>
        <taxon>Lysobacterales</taxon>
        <taxon>Lysobacteraceae</taxon>
        <taxon>Lysobacter</taxon>
    </lineage>
</organism>
<sequence>MTWQQVRVDAEVGAPFGPDRLVAGARGLSNDANALTAVARDTLRDRPIDGGAFRLLGLAAGPDSDGGRAVDLYRTAARLSPRDDIAQAMLIDASFAQGRVGEGVQHVDALLRIAPHLRAPLLASLLQHTGNSELVEAMVKALAADPPWRGALATALAGTDPTQAEAFLAAMANAAPLTPAELAVRVEALTALGDPTLARKVWLQSLSETDRTLDGSPFDGGFEGADQTGGFGWKWNDEPGVTIAVDAIDPVEGQQSLQMDFSGRVVRFIGPRQRLVLSPGTYEISSAVDDRTGSSRRFAWFVQCTQGPTLVELDLPAGSSSQWQTERATFDVPPDCQGQQLTLRHTGRSMAERQISGVLRVDDVRLRKVPSSVTLPSASHPE</sequence>
<dbReference type="Proteomes" id="UP000663400">
    <property type="component" value="Chromosome"/>
</dbReference>
<evidence type="ECO:0008006" key="3">
    <source>
        <dbReference type="Google" id="ProtNLM"/>
    </source>
</evidence>
<evidence type="ECO:0000313" key="1">
    <source>
        <dbReference type="EMBL" id="QSX76053.1"/>
    </source>
</evidence>
<protein>
    <recommendedName>
        <fullName evidence="3">Tetratricopeptide repeat protein</fullName>
    </recommendedName>
</protein>
<dbReference type="RefSeq" id="WP_207527111.1">
    <property type="nucleotide sequence ID" value="NZ_CP071517.1"/>
</dbReference>
<gene>
    <name evidence="1" type="ORF">HIV01_006015</name>
</gene>
<reference evidence="1 2" key="1">
    <citation type="submission" date="2021-02" db="EMBL/GenBank/DDBJ databases">
        <title>Lysobacter arenosi sp. nov., isolated from soil of gangwondo yeongwol, south Korea.</title>
        <authorList>
            <person name="Kim K.R."/>
            <person name="Kim K.H."/>
            <person name="Jeon C.O."/>
        </authorList>
    </citation>
    <scope>NUCLEOTIDE SEQUENCE [LARGE SCALE GENOMIC DNA]</scope>
    <source>
        <strain evidence="1 2">R7</strain>
    </source>
</reference>
<evidence type="ECO:0000313" key="2">
    <source>
        <dbReference type="Proteomes" id="UP000663400"/>
    </source>
</evidence>
<dbReference type="Gene3D" id="2.60.120.260">
    <property type="entry name" value="Galactose-binding domain-like"/>
    <property type="match status" value="1"/>
</dbReference>
<dbReference type="SUPFAM" id="SSF48452">
    <property type="entry name" value="TPR-like"/>
    <property type="match status" value="1"/>
</dbReference>
<dbReference type="Gene3D" id="1.25.40.10">
    <property type="entry name" value="Tetratricopeptide repeat domain"/>
    <property type="match status" value="1"/>
</dbReference>
<dbReference type="EMBL" id="CP071517">
    <property type="protein sequence ID" value="QSX76053.1"/>
    <property type="molecule type" value="Genomic_DNA"/>
</dbReference>
<name>A0ABX7RD32_9GAMM</name>
<dbReference type="InterPro" id="IPR011990">
    <property type="entry name" value="TPR-like_helical_dom_sf"/>
</dbReference>
<keyword evidence="2" id="KW-1185">Reference proteome</keyword>
<proteinExistence type="predicted"/>